<evidence type="ECO:0000256" key="17">
    <source>
        <dbReference type="SAM" id="MobiDB-lite"/>
    </source>
</evidence>
<dbReference type="InterPro" id="IPR003439">
    <property type="entry name" value="ABC_transporter-like_ATP-bd"/>
</dbReference>
<keyword evidence="6" id="KW-0227">DNA damage</keyword>
<evidence type="ECO:0000259" key="18">
    <source>
        <dbReference type="PROSITE" id="PS50893"/>
    </source>
</evidence>
<feature type="compositionally biased region" description="Basic residues" evidence="17">
    <location>
        <begin position="81"/>
        <end position="90"/>
    </location>
</feature>
<keyword evidence="11" id="KW-0267">Excision nuclease</keyword>
<dbReference type="PROSITE" id="PS50893">
    <property type="entry name" value="ABC_TRANSPORTER_2"/>
    <property type="match status" value="1"/>
</dbReference>
<keyword evidence="7" id="KW-0228">DNA excision</keyword>
<organism evidence="19 20">
    <name type="scientific">Humisphaera borealis</name>
    <dbReference type="NCBI Taxonomy" id="2807512"/>
    <lineage>
        <taxon>Bacteria</taxon>
        <taxon>Pseudomonadati</taxon>
        <taxon>Planctomycetota</taxon>
        <taxon>Phycisphaerae</taxon>
        <taxon>Tepidisphaerales</taxon>
        <taxon>Tepidisphaeraceae</taxon>
        <taxon>Humisphaera</taxon>
    </lineage>
</organism>
<keyword evidence="9" id="KW-0862">Zinc</keyword>
<dbReference type="InterPro" id="IPR017871">
    <property type="entry name" value="ABC_transporter-like_CS"/>
</dbReference>
<evidence type="ECO:0000256" key="3">
    <source>
        <dbReference type="ARBA" id="ARBA00022723"/>
    </source>
</evidence>
<evidence type="ECO:0000256" key="4">
    <source>
        <dbReference type="ARBA" id="ARBA00022737"/>
    </source>
</evidence>
<evidence type="ECO:0000256" key="14">
    <source>
        <dbReference type="ARBA" id="ARBA00038000"/>
    </source>
</evidence>
<feature type="domain" description="ABC transporter" evidence="18">
    <location>
        <begin position="303"/>
        <end position="636"/>
    </location>
</feature>
<keyword evidence="13" id="KW-0234">DNA repair</keyword>
<dbReference type="Gene3D" id="3.40.50.300">
    <property type="entry name" value="P-loop containing nucleotide triphosphate hydrolases"/>
    <property type="match status" value="2"/>
</dbReference>
<dbReference type="GO" id="GO:0016887">
    <property type="term" value="F:ATP hydrolysis activity"/>
    <property type="evidence" value="ECO:0007669"/>
    <property type="project" value="InterPro"/>
</dbReference>
<comment type="similarity">
    <text evidence="14">Belongs to the ABC transporter superfamily. UvrA family.</text>
</comment>
<dbReference type="InterPro" id="IPR004602">
    <property type="entry name" value="UvrA"/>
</dbReference>
<dbReference type="FunFam" id="3.40.50.300:FF:000272">
    <property type="entry name" value="UvrABC system protein A"/>
    <property type="match status" value="1"/>
</dbReference>
<dbReference type="FunFam" id="1.20.1580.10:FF:000002">
    <property type="entry name" value="UvrABC system protein A"/>
    <property type="match status" value="1"/>
</dbReference>
<keyword evidence="4" id="KW-0677">Repeat</keyword>
<keyword evidence="2" id="KW-0963">Cytoplasm</keyword>
<keyword evidence="12" id="KW-0238">DNA-binding</keyword>
<dbReference type="PANTHER" id="PTHR43152:SF3">
    <property type="entry name" value="UVRABC SYSTEM PROTEIN A"/>
    <property type="match status" value="1"/>
</dbReference>
<evidence type="ECO:0000256" key="9">
    <source>
        <dbReference type="ARBA" id="ARBA00022833"/>
    </source>
</evidence>
<dbReference type="Proteomes" id="UP000593765">
    <property type="component" value="Chromosome"/>
</dbReference>
<evidence type="ECO:0000256" key="13">
    <source>
        <dbReference type="ARBA" id="ARBA00023204"/>
    </source>
</evidence>
<dbReference type="Gene3D" id="1.20.1580.10">
    <property type="entry name" value="ABC transporter ATPase like domain"/>
    <property type="match status" value="1"/>
</dbReference>
<evidence type="ECO:0000256" key="12">
    <source>
        <dbReference type="ARBA" id="ARBA00023125"/>
    </source>
</evidence>
<evidence type="ECO:0000256" key="11">
    <source>
        <dbReference type="ARBA" id="ARBA00022881"/>
    </source>
</evidence>
<evidence type="ECO:0000256" key="5">
    <source>
        <dbReference type="ARBA" id="ARBA00022741"/>
    </source>
</evidence>
<evidence type="ECO:0000256" key="10">
    <source>
        <dbReference type="ARBA" id="ARBA00022840"/>
    </source>
</evidence>
<protein>
    <recommendedName>
        <fullName evidence="15">UvrABC system protein A</fullName>
    </recommendedName>
    <alternativeName>
        <fullName evidence="16">Excinuclease ABC subunit A</fullName>
    </alternativeName>
</protein>
<dbReference type="GO" id="GO:0009380">
    <property type="term" value="C:excinuclease repair complex"/>
    <property type="evidence" value="ECO:0007669"/>
    <property type="project" value="InterPro"/>
</dbReference>
<evidence type="ECO:0000313" key="19">
    <source>
        <dbReference type="EMBL" id="QOV92454.1"/>
    </source>
</evidence>
<dbReference type="GO" id="GO:0003677">
    <property type="term" value="F:DNA binding"/>
    <property type="evidence" value="ECO:0007669"/>
    <property type="project" value="UniProtKB-KW"/>
</dbReference>
<dbReference type="GO" id="GO:0006289">
    <property type="term" value="P:nucleotide-excision repair"/>
    <property type="evidence" value="ECO:0007669"/>
    <property type="project" value="InterPro"/>
</dbReference>
<dbReference type="InterPro" id="IPR027417">
    <property type="entry name" value="P-loop_NTPase"/>
</dbReference>
<evidence type="ECO:0000313" key="20">
    <source>
        <dbReference type="Proteomes" id="UP000593765"/>
    </source>
</evidence>
<evidence type="ECO:0000256" key="8">
    <source>
        <dbReference type="ARBA" id="ARBA00022771"/>
    </source>
</evidence>
<evidence type="ECO:0000256" key="15">
    <source>
        <dbReference type="ARBA" id="ARBA00039316"/>
    </source>
</evidence>
<evidence type="ECO:0000256" key="2">
    <source>
        <dbReference type="ARBA" id="ARBA00022490"/>
    </source>
</evidence>
<dbReference type="PROSITE" id="PS00211">
    <property type="entry name" value="ABC_TRANSPORTER_1"/>
    <property type="match status" value="2"/>
</dbReference>
<dbReference type="GO" id="GO:0005737">
    <property type="term" value="C:cytoplasm"/>
    <property type="evidence" value="ECO:0007669"/>
    <property type="project" value="UniProtKB-SubCell"/>
</dbReference>
<keyword evidence="8" id="KW-0863">Zinc-finger</keyword>
<proteinExistence type="inferred from homology"/>
<dbReference type="KEGG" id="hbs:IPV69_17365"/>
<feature type="region of interest" description="Disordered" evidence="17">
    <location>
        <begin position="74"/>
        <end position="112"/>
    </location>
</feature>
<keyword evidence="5" id="KW-0547">Nucleotide-binding</keyword>
<sequence>MSEQPCKTCNGRRLKQEALAVRLHTTTALGSAALPPPPTDAPADIAHYAVDTDERVTTELATVAAVEPSPIAAKSANGKTKAAKTKKGSTKAKDAPAANASPAATAGTDSALSTQNSPLLVLPGYSIDDVARLTVERAKTFFENLKLSEEGTKIAEPIVHEIAARLGFMVDVGLGYLSLSRKTGSLSGGEAQRIRLATQVGSGLVGVCYVLDEPTIGLHQRDNTRLIRTLLRLRDLGNTVLMVEHDEDCIRAADHLIDIGPGAGSHGGNVIAEGPMPAVLSQTQSTTVKYIVGELQIPVPESRRPVDPDKACIEIKGCRENNLKDVDVRIPLGGFVCVTGVSGSGKSTLVNQTLLPALKRKLYASKLKAGDHKTVNGIGKIDKVIEIDQSPIGRTPRSNPATYTGVFDEIRKAFTATREAKLRGYEAGRFSFNVKGGRCESCQGQGTKCIEMHFLPDVYVNCEVCHGARYNAETLQIHYRGKNIAEVLNMTTEEALGFFENIPPVYRMLKALNEVGLSYVKLGQPSTQLSGGEAQRVKLASELGKNPTGHTLYVLDEPTTGLHFADIQNLLNVLNRLADLGNTILVIEHNLDVVKCADWIIDMGPEGGEGGGRVVAEGTPEAVAKVTGSHTAEHLATKLLPTAVPLPVRSGRKGKPVASGT</sequence>
<dbReference type="GO" id="GO:0004518">
    <property type="term" value="F:nuclease activity"/>
    <property type="evidence" value="ECO:0007669"/>
    <property type="project" value="UniProtKB-KW"/>
</dbReference>
<dbReference type="CDD" id="cd03271">
    <property type="entry name" value="ABC_UvrA_II"/>
    <property type="match status" value="1"/>
</dbReference>
<dbReference type="NCBIfam" id="TIGR00630">
    <property type="entry name" value="uvra"/>
    <property type="match status" value="1"/>
</dbReference>
<comment type="subcellular location">
    <subcellularLocation>
        <location evidence="1">Cytoplasm</location>
    </subcellularLocation>
</comment>
<feature type="compositionally biased region" description="Low complexity" evidence="17">
    <location>
        <begin position="95"/>
        <end position="106"/>
    </location>
</feature>
<dbReference type="AlphaFoldDB" id="A0A7M2X455"/>
<dbReference type="GO" id="GO:0005524">
    <property type="term" value="F:ATP binding"/>
    <property type="evidence" value="ECO:0007669"/>
    <property type="project" value="UniProtKB-KW"/>
</dbReference>
<gene>
    <name evidence="19" type="primary">uvrA</name>
    <name evidence="19" type="ORF">IPV69_17365</name>
</gene>
<dbReference type="GO" id="GO:0008270">
    <property type="term" value="F:zinc ion binding"/>
    <property type="evidence" value="ECO:0007669"/>
    <property type="project" value="UniProtKB-KW"/>
</dbReference>
<keyword evidence="10" id="KW-0067">ATP-binding</keyword>
<name>A0A7M2X455_9BACT</name>
<dbReference type="SUPFAM" id="SSF52540">
    <property type="entry name" value="P-loop containing nucleoside triphosphate hydrolases"/>
    <property type="match status" value="2"/>
</dbReference>
<keyword evidence="20" id="KW-1185">Reference proteome</keyword>
<keyword evidence="3" id="KW-0479">Metal-binding</keyword>
<evidence type="ECO:0000256" key="7">
    <source>
        <dbReference type="ARBA" id="ARBA00022769"/>
    </source>
</evidence>
<dbReference type="EMBL" id="CP063458">
    <property type="protein sequence ID" value="QOV92454.1"/>
    <property type="molecule type" value="Genomic_DNA"/>
</dbReference>
<evidence type="ECO:0000256" key="1">
    <source>
        <dbReference type="ARBA" id="ARBA00004496"/>
    </source>
</evidence>
<dbReference type="PANTHER" id="PTHR43152">
    <property type="entry name" value="UVRABC SYSTEM PROTEIN A"/>
    <property type="match status" value="1"/>
</dbReference>
<evidence type="ECO:0000256" key="6">
    <source>
        <dbReference type="ARBA" id="ARBA00022763"/>
    </source>
</evidence>
<reference evidence="19 20" key="1">
    <citation type="submission" date="2020-10" db="EMBL/GenBank/DDBJ databases">
        <title>Wide distribution of Phycisphaera-like planctomycetes from WD2101 soil group in peatlands and genome analysis of the first cultivated representative.</title>
        <authorList>
            <person name="Dedysh S.N."/>
            <person name="Beletsky A.V."/>
            <person name="Ivanova A."/>
            <person name="Kulichevskaya I.S."/>
            <person name="Suzina N.E."/>
            <person name="Philippov D.A."/>
            <person name="Rakitin A.L."/>
            <person name="Mardanov A.V."/>
            <person name="Ravin N.V."/>
        </authorList>
    </citation>
    <scope>NUCLEOTIDE SEQUENCE [LARGE SCALE GENOMIC DNA]</scope>
    <source>
        <strain evidence="19 20">M1803</strain>
    </source>
</reference>
<evidence type="ECO:0000256" key="16">
    <source>
        <dbReference type="ARBA" id="ARBA00042156"/>
    </source>
</evidence>
<accession>A0A7M2X455</accession>